<dbReference type="SUPFAM" id="SSF51556">
    <property type="entry name" value="Metallo-dependent hydrolases"/>
    <property type="match status" value="1"/>
</dbReference>
<dbReference type="GO" id="GO:0016787">
    <property type="term" value="F:hydrolase activity"/>
    <property type="evidence" value="ECO:0007669"/>
    <property type="project" value="UniProtKB-KW"/>
</dbReference>
<dbReference type="GO" id="GO:0047596">
    <property type="term" value="F:6-methylsalicylate decarboxylase activity"/>
    <property type="evidence" value="ECO:0007669"/>
    <property type="project" value="UniProtKB-EC"/>
</dbReference>
<evidence type="ECO:0000256" key="3">
    <source>
        <dbReference type="ARBA" id="ARBA00023239"/>
    </source>
</evidence>
<dbReference type="AlphaFoldDB" id="A0A848L8B0"/>
<organism evidence="7 8">
    <name type="scientific">Gordonia asplenii</name>
    <dbReference type="NCBI Taxonomy" id="2725283"/>
    <lineage>
        <taxon>Bacteria</taxon>
        <taxon>Bacillati</taxon>
        <taxon>Actinomycetota</taxon>
        <taxon>Actinomycetes</taxon>
        <taxon>Mycobacteriales</taxon>
        <taxon>Gordoniaceae</taxon>
        <taxon>Gordonia</taxon>
    </lineage>
</organism>
<evidence type="ECO:0000256" key="2">
    <source>
        <dbReference type="ARBA" id="ARBA00022833"/>
    </source>
</evidence>
<comment type="catalytic activity">
    <reaction evidence="4">
        <text>6-methylsalicylate + H(+) = 3-methylphenol + CO2</text>
        <dbReference type="Rhea" id="RHEA:23112"/>
        <dbReference type="ChEBI" id="CHEBI:15378"/>
        <dbReference type="ChEBI" id="CHEBI:16526"/>
        <dbReference type="ChEBI" id="CHEBI:17231"/>
        <dbReference type="ChEBI" id="CHEBI:36658"/>
        <dbReference type="EC" id="4.1.1.52"/>
    </reaction>
    <physiologicalReaction direction="left-to-right" evidence="4">
        <dbReference type="Rhea" id="RHEA:23113"/>
    </physiologicalReaction>
</comment>
<dbReference type="Pfam" id="PF04909">
    <property type="entry name" value="Amidohydro_2"/>
    <property type="match status" value="1"/>
</dbReference>
<dbReference type="GO" id="GO:0019748">
    <property type="term" value="P:secondary metabolic process"/>
    <property type="evidence" value="ECO:0007669"/>
    <property type="project" value="TreeGrafter"/>
</dbReference>
<keyword evidence="3" id="KW-0456">Lyase</keyword>
<dbReference type="InterPro" id="IPR032466">
    <property type="entry name" value="Metal_Hydrolase"/>
</dbReference>
<protein>
    <recommendedName>
        <fullName evidence="5">6-methylsalicylate decarboxylase</fullName>
        <ecNumber evidence="5">4.1.1.52</ecNumber>
    </recommendedName>
</protein>
<evidence type="ECO:0000259" key="6">
    <source>
        <dbReference type="Pfam" id="PF04909"/>
    </source>
</evidence>
<proteinExistence type="predicted"/>
<dbReference type="EMBL" id="JABBNB010000055">
    <property type="protein sequence ID" value="NMO05205.1"/>
    <property type="molecule type" value="Genomic_DNA"/>
</dbReference>
<evidence type="ECO:0000256" key="5">
    <source>
        <dbReference type="ARBA" id="ARBA00038889"/>
    </source>
</evidence>
<reference evidence="7 8" key="1">
    <citation type="submission" date="2020-04" db="EMBL/GenBank/DDBJ databases">
        <title>Gordonia sp. nov. TBRC 11910.</title>
        <authorList>
            <person name="Suriyachadkun C."/>
        </authorList>
    </citation>
    <scope>NUCLEOTIDE SEQUENCE [LARGE SCALE GENOMIC DNA]</scope>
    <source>
        <strain evidence="7 8">TBRC 11910</strain>
    </source>
</reference>
<keyword evidence="2" id="KW-0862">Zinc</keyword>
<dbReference type="GO" id="GO:0046872">
    <property type="term" value="F:metal ion binding"/>
    <property type="evidence" value="ECO:0007669"/>
    <property type="project" value="UniProtKB-KW"/>
</dbReference>
<comment type="caution">
    <text evidence="7">The sequence shown here is derived from an EMBL/GenBank/DDBJ whole genome shotgun (WGS) entry which is preliminary data.</text>
</comment>
<name>A0A848L8B0_9ACTN</name>
<dbReference type="PANTHER" id="PTHR21240">
    <property type="entry name" value="2-AMINO-3-CARBOXYLMUCONATE-6-SEMIALDEHYDE DECARBOXYLASE"/>
    <property type="match status" value="1"/>
</dbReference>
<dbReference type="GO" id="GO:0005829">
    <property type="term" value="C:cytosol"/>
    <property type="evidence" value="ECO:0007669"/>
    <property type="project" value="TreeGrafter"/>
</dbReference>
<dbReference type="Proteomes" id="UP000550729">
    <property type="component" value="Unassembled WGS sequence"/>
</dbReference>
<dbReference type="EC" id="4.1.1.52" evidence="5"/>
<keyword evidence="7" id="KW-0378">Hydrolase</keyword>
<evidence type="ECO:0000256" key="1">
    <source>
        <dbReference type="ARBA" id="ARBA00022723"/>
    </source>
</evidence>
<evidence type="ECO:0000313" key="7">
    <source>
        <dbReference type="EMBL" id="NMO05205.1"/>
    </source>
</evidence>
<dbReference type="RefSeq" id="WP_170197709.1">
    <property type="nucleotide sequence ID" value="NZ_JABBNB010000055.1"/>
</dbReference>
<keyword evidence="1" id="KW-0479">Metal-binding</keyword>
<dbReference type="PANTHER" id="PTHR21240:SF29">
    <property type="entry name" value="AMIDOHYDROLASE-RELATED DOMAIN-CONTAINING PROTEIN"/>
    <property type="match status" value="1"/>
</dbReference>
<sequence>MCGEGQLVDVHSHVSPDFYVDAARSAGHRTPDAMPGWPQWTAAEHLEMMRRNGIARSVVSISSPGVHFGDDTAAAELAVQVNDYMSELHAEHPTDFDFFAALPLPDVDASIAESSRTATLPGRVGLGIETNAHGMYLGATALDPLWTVLDAEQAVVFVHPTSPPGFDPTVLGAPAPFVEFLFDTARSVIDLVRAGVPQRFPRIRFIVGHCGGVLPALMSRVELFAGAGLLPSSGELDWDTLWFDLAGAPLPDQVPALVSRFGTSRLLYGSDFCFTPEPAVTGLLKMLDAGWPIAEQPWRPLVAANAARLFEHSRPVDR</sequence>
<evidence type="ECO:0000313" key="8">
    <source>
        <dbReference type="Proteomes" id="UP000550729"/>
    </source>
</evidence>
<keyword evidence="8" id="KW-1185">Reference proteome</keyword>
<dbReference type="InterPro" id="IPR032465">
    <property type="entry name" value="ACMSD"/>
</dbReference>
<feature type="domain" description="Amidohydrolase-related" evidence="6">
    <location>
        <begin position="8"/>
        <end position="310"/>
    </location>
</feature>
<dbReference type="InterPro" id="IPR006680">
    <property type="entry name" value="Amidohydro-rel"/>
</dbReference>
<accession>A0A848L8B0</accession>
<gene>
    <name evidence="7" type="ORF">HH308_28705</name>
</gene>
<evidence type="ECO:0000256" key="4">
    <source>
        <dbReference type="ARBA" id="ARBA00036832"/>
    </source>
</evidence>
<dbReference type="Gene3D" id="3.20.20.140">
    <property type="entry name" value="Metal-dependent hydrolases"/>
    <property type="match status" value="1"/>
</dbReference>